<proteinExistence type="predicted"/>
<reference evidence="1 2" key="1">
    <citation type="journal article" date="2019" name="Int. J. Syst. Evol. Microbiol.">
        <title>The Global Catalogue of Microorganisms (GCM) 10K type strain sequencing project: providing services to taxonomists for standard genome sequencing and annotation.</title>
        <authorList>
            <consortium name="The Broad Institute Genomics Platform"/>
            <consortium name="The Broad Institute Genome Sequencing Center for Infectious Disease"/>
            <person name="Wu L."/>
            <person name="Ma J."/>
        </authorList>
    </citation>
    <scope>NUCLEOTIDE SEQUENCE [LARGE SCALE GENOMIC DNA]</scope>
    <source>
        <strain evidence="1 2">JCM 16365</strain>
    </source>
</reference>
<comment type="caution">
    <text evidence="1">The sequence shown here is derived from an EMBL/GenBank/DDBJ whole genome shotgun (WGS) entry which is preliminary data.</text>
</comment>
<accession>A0ABN3PEG7</accession>
<dbReference type="Proteomes" id="UP001500274">
    <property type="component" value="Unassembled WGS sequence"/>
</dbReference>
<keyword evidence="2" id="KW-1185">Reference proteome</keyword>
<name>A0ABN3PEG7_9MICO</name>
<dbReference type="RefSeq" id="WP_077049447.1">
    <property type="nucleotide sequence ID" value="NZ_BAAARI010000012.1"/>
</dbReference>
<evidence type="ECO:0000313" key="2">
    <source>
        <dbReference type="Proteomes" id="UP001500274"/>
    </source>
</evidence>
<evidence type="ECO:0008006" key="3">
    <source>
        <dbReference type="Google" id="ProtNLM"/>
    </source>
</evidence>
<gene>
    <name evidence="1" type="ORF">GCM10009862_19380</name>
</gene>
<sequence>MKIRAAAIGAAVVALAGLAGLALWFLRGGPRLPPETDAIIERVSASDLSHVVAGEAGYADSSGVRIWYESIPAEAPEKGVVLLNISMAGNSLFGRPASSEASGRRGIG</sequence>
<dbReference type="EMBL" id="BAAARI010000012">
    <property type="protein sequence ID" value="GAA2580295.1"/>
    <property type="molecule type" value="Genomic_DNA"/>
</dbReference>
<evidence type="ECO:0000313" key="1">
    <source>
        <dbReference type="EMBL" id="GAA2580295.1"/>
    </source>
</evidence>
<protein>
    <recommendedName>
        <fullName evidence="3">Alpha/beta hydrolase</fullName>
    </recommendedName>
</protein>
<organism evidence="1 2">
    <name type="scientific">Microbacterium binotii</name>
    <dbReference type="NCBI Taxonomy" id="462710"/>
    <lineage>
        <taxon>Bacteria</taxon>
        <taxon>Bacillati</taxon>
        <taxon>Actinomycetota</taxon>
        <taxon>Actinomycetes</taxon>
        <taxon>Micrococcales</taxon>
        <taxon>Microbacteriaceae</taxon>
        <taxon>Microbacterium</taxon>
    </lineage>
</organism>